<dbReference type="PANTHER" id="PTHR23513:SF9">
    <property type="entry name" value="ENTEROBACTIN EXPORTER ENTS"/>
    <property type="match status" value="1"/>
</dbReference>
<comment type="caution">
    <text evidence="8">The sequence shown here is derived from an EMBL/GenBank/DDBJ whole genome shotgun (WGS) entry which is preliminary data.</text>
</comment>
<evidence type="ECO:0000256" key="6">
    <source>
        <dbReference type="ARBA" id="ARBA00023136"/>
    </source>
</evidence>
<proteinExistence type="predicted"/>
<evidence type="ECO:0000256" key="3">
    <source>
        <dbReference type="ARBA" id="ARBA00022475"/>
    </source>
</evidence>
<keyword evidence="2" id="KW-0813">Transport</keyword>
<evidence type="ECO:0000313" key="8">
    <source>
        <dbReference type="EMBL" id="KYG67051.1"/>
    </source>
</evidence>
<dbReference type="GO" id="GO:0005886">
    <property type="term" value="C:plasma membrane"/>
    <property type="evidence" value="ECO:0007669"/>
    <property type="project" value="UniProtKB-SubCell"/>
</dbReference>
<sequence>MKPIPLDFKKLLTARFFYTFAVQMQAVILGWRIYELLKDPLALGLIGLVEAVPAIGLALYAGYIVDRSRPLIVYRRIIYLSLLSGVLVLAEHLFASNLPIILQATMLYSASFLTGLARSFSQPAIFASVPRIVERSELPRATALTSSVMQVARIAGPAVGGIIFGFMGAIVSSSLVCLMLVIAIAAMLMMKIEIAPPENRFEHASIKDELLSGVRFVFKHKLLLPALSLDMFSVLFGGVTALLPIFASDILMVGPKGLGVLRAAPAIGATLMTIYLARVPVQKNSGRWLFTAVTGFGVCILVFGASTNFYLSMIALGLSGMFDSVSMIIRSTAVQLASPDHMRGRISAVNSIFIGSSNEIGEVESGLAAKLLGTVPAVYFGGIMCLLSVAVVGYLSPALRKLDLEELQKEEAKLNP</sequence>
<keyword evidence="3" id="KW-1003">Cell membrane</keyword>
<dbReference type="OrthoDB" id="7283966at2"/>
<gene>
    <name evidence="8" type="ORF">AZI86_08540</name>
</gene>
<evidence type="ECO:0000256" key="5">
    <source>
        <dbReference type="ARBA" id="ARBA00022989"/>
    </source>
</evidence>
<feature type="transmembrane region" description="Helical" evidence="7">
    <location>
        <begin position="259"/>
        <end position="277"/>
    </location>
</feature>
<keyword evidence="5 7" id="KW-1133">Transmembrane helix</keyword>
<dbReference type="InterPro" id="IPR036259">
    <property type="entry name" value="MFS_trans_sf"/>
</dbReference>
<dbReference type="PANTHER" id="PTHR23513">
    <property type="entry name" value="INTEGRAL MEMBRANE EFFLUX PROTEIN-RELATED"/>
    <property type="match status" value="1"/>
</dbReference>
<dbReference type="Gene3D" id="1.20.1250.20">
    <property type="entry name" value="MFS general substrate transporter like domains"/>
    <property type="match status" value="1"/>
</dbReference>
<feature type="transmembrane region" description="Helical" evidence="7">
    <location>
        <begin position="12"/>
        <end position="34"/>
    </location>
</feature>
<feature type="transmembrane region" description="Helical" evidence="7">
    <location>
        <begin position="77"/>
        <end position="94"/>
    </location>
</feature>
<dbReference type="CDD" id="cd06173">
    <property type="entry name" value="MFS_MefA_like"/>
    <property type="match status" value="1"/>
</dbReference>
<accession>A0A150WRC5</accession>
<comment type="subcellular location">
    <subcellularLocation>
        <location evidence="1">Cell membrane</location>
        <topology evidence="1">Multi-pass membrane protein</topology>
    </subcellularLocation>
</comment>
<evidence type="ECO:0000256" key="7">
    <source>
        <dbReference type="SAM" id="Phobius"/>
    </source>
</evidence>
<organism evidence="8 9">
    <name type="scientific">Bdellovibrio bacteriovorus</name>
    <dbReference type="NCBI Taxonomy" id="959"/>
    <lineage>
        <taxon>Bacteria</taxon>
        <taxon>Pseudomonadati</taxon>
        <taxon>Bdellovibrionota</taxon>
        <taxon>Bdellovibrionia</taxon>
        <taxon>Bdellovibrionales</taxon>
        <taxon>Pseudobdellovibrionaceae</taxon>
        <taxon>Bdellovibrio</taxon>
    </lineage>
</organism>
<feature type="transmembrane region" description="Helical" evidence="7">
    <location>
        <begin position="40"/>
        <end position="65"/>
    </location>
</feature>
<dbReference type="AlphaFoldDB" id="A0A150WRC5"/>
<evidence type="ECO:0008006" key="10">
    <source>
        <dbReference type="Google" id="ProtNLM"/>
    </source>
</evidence>
<feature type="transmembrane region" description="Helical" evidence="7">
    <location>
        <begin position="162"/>
        <end position="190"/>
    </location>
</feature>
<feature type="transmembrane region" description="Helical" evidence="7">
    <location>
        <begin position="289"/>
        <end position="311"/>
    </location>
</feature>
<dbReference type="EMBL" id="LUKE01000001">
    <property type="protein sequence ID" value="KYG67051.1"/>
    <property type="molecule type" value="Genomic_DNA"/>
</dbReference>
<evidence type="ECO:0000256" key="4">
    <source>
        <dbReference type="ARBA" id="ARBA00022692"/>
    </source>
</evidence>
<evidence type="ECO:0000256" key="2">
    <source>
        <dbReference type="ARBA" id="ARBA00022448"/>
    </source>
</evidence>
<dbReference type="SUPFAM" id="SSF103473">
    <property type="entry name" value="MFS general substrate transporter"/>
    <property type="match status" value="1"/>
</dbReference>
<dbReference type="Proteomes" id="UP000075320">
    <property type="component" value="Unassembled WGS sequence"/>
</dbReference>
<dbReference type="InterPro" id="IPR010290">
    <property type="entry name" value="TM_effector"/>
</dbReference>
<feature type="transmembrane region" description="Helical" evidence="7">
    <location>
        <begin position="222"/>
        <end position="247"/>
    </location>
</feature>
<evidence type="ECO:0000313" key="9">
    <source>
        <dbReference type="Proteomes" id="UP000075320"/>
    </source>
</evidence>
<protein>
    <recommendedName>
        <fullName evidence="10">MFS transporter</fullName>
    </recommendedName>
</protein>
<dbReference type="RefSeq" id="WP_061834628.1">
    <property type="nucleotide sequence ID" value="NZ_LUKE01000001.1"/>
</dbReference>
<feature type="transmembrane region" description="Helical" evidence="7">
    <location>
        <begin position="377"/>
        <end position="399"/>
    </location>
</feature>
<evidence type="ECO:0000256" key="1">
    <source>
        <dbReference type="ARBA" id="ARBA00004651"/>
    </source>
</evidence>
<dbReference type="Pfam" id="PF05977">
    <property type="entry name" value="MFS_3"/>
    <property type="match status" value="1"/>
</dbReference>
<name>A0A150WRC5_BDEBC</name>
<reference evidence="8 9" key="1">
    <citation type="submission" date="2016-03" db="EMBL/GenBank/DDBJ databases">
        <authorList>
            <person name="Ploux O."/>
        </authorList>
    </citation>
    <scope>NUCLEOTIDE SEQUENCE [LARGE SCALE GENOMIC DNA]</scope>
    <source>
        <strain evidence="8 9">R0</strain>
    </source>
</reference>
<keyword evidence="6 7" id="KW-0472">Membrane</keyword>
<keyword evidence="4 7" id="KW-0812">Transmembrane</keyword>
<keyword evidence="9" id="KW-1185">Reference proteome</keyword>